<name>A0A238HCZ3_9BURK</name>
<evidence type="ECO:0000313" key="2">
    <source>
        <dbReference type="EMBL" id="SMG02913.1"/>
    </source>
</evidence>
<reference evidence="2 3" key="1">
    <citation type="submission" date="2017-04" db="EMBL/GenBank/DDBJ databases">
        <authorList>
            <person name="Afonso C.L."/>
            <person name="Miller P.J."/>
            <person name="Scott M.A."/>
            <person name="Spackman E."/>
            <person name="Goraichik I."/>
            <person name="Dimitrov K.M."/>
            <person name="Suarez D.L."/>
            <person name="Swayne D.E."/>
        </authorList>
    </citation>
    <scope>NUCLEOTIDE SEQUENCE [LARGE SCALE GENOMIC DNA]</scope>
    <source>
        <strain evidence="2">LMG 28154</strain>
    </source>
</reference>
<feature type="transmembrane region" description="Helical" evidence="1">
    <location>
        <begin position="79"/>
        <end position="98"/>
    </location>
</feature>
<accession>A0A238HCZ3</accession>
<dbReference type="AlphaFoldDB" id="A0A238HCZ3"/>
<dbReference type="EMBL" id="FXAN01000115">
    <property type="protein sequence ID" value="SMG02913.1"/>
    <property type="molecule type" value="Genomic_DNA"/>
</dbReference>
<keyword evidence="1" id="KW-0472">Membrane</keyword>
<keyword evidence="1" id="KW-0812">Transmembrane</keyword>
<feature type="transmembrane region" description="Helical" evidence="1">
    <location>
        <begin position="48"/>
        <end position="67"/>
    </location>
</feature>
<evidence type="ECO:0000256" key="1">
    <source>
        <dbReference type="SAM" id="Phobius"/>
    </source>
</evidence>
<sequence length="110" mass="12019">MLFLLAGASFFLIAVPLAAQWVKPNRFYGVRLSATLRDEAVWYRCNRIFGVALMITSAVYVAALEYCTLRGIPVPRLTLLTTLAVAVAIPTGLCLIALKPPGGRQRGARR</sequence>
<dbReference type="Proteomes" id="UP000198460">
    <property type="component" value="Unassembled WGS sequence"/>
</dbReference>
<organism evidence="2 3">
    <name type="scientific">Burkholderia singularis</name>
    <dbReference type="NCBI Taxonomy" id="1503053"/>
    <lineage>
        <taxon>Bacteria</taxon>
        <taxon>Pseudomonadati</taxon>
        <taxon>Pseudomonadota</taxon>
        <taxon>Betaproteobacteria</taxon>
        <taxon>Burkholderiales</taxon>
        <taxon>Burkholderiaceae</taxon>
        <taxon>Burkholderia</taxon>
        <taxon>pseudomallei group</taxon>
    </lineage>
</organism>
<dbReference type="InterPro" id="IPR025962">
    <property type="entry name" value="SdpI/YhfL"/>
</dbReference>
<evidence type="ECO:0000313" key="3">
    <source>
        <dbReference type="Proteomes" id="UP000198460"/>
    </source>
</evidence>
<protein>
    <recommendedName>
        <fullName evidence="4">SdpI family protein</fullName>
    </recommendedName>
</protein>
<proteinExistence type="predicted"/>
<dbReference type="Pfam" id="PF13630">
    <property type="entry name" value="SdpI"/>
    <property type="match status" value="1"/>
</dbReference>
<evidence type="ECO:0008006" key="4">
    <source>
        <dbReference type="Google" id="ProtNLM"/>
    </source>
</evidence>
<keyword evidence="1" id="KW-1133">Transmembrane helix</keyword>
<gene>
    <name evidence="2" type="ORF">BSIN_5176</name>
</gene>